<dbReference type="Proteomes" id="UP000247409">
    <property type="component" value="Unassembled WGS sequence"/>
</dbReference>
<sequence>MDLVPSADSQNNDDQTEQCVVPVPSMEALGTADVDSEDDEFDEAEKAPPRLPSAYRAKPSVIEFSPVSDNGDNSLKVTEEIYDPCNLSPRGLLNTGISALIESLKFDVLELHIEGFETTVFEVFSPAECFAVLFSEGAVPGTWEVTGKSEAVRCSPHIKLVKKFRLRAATELDRSEKIVIAFFNSSTPSHLLSPSRALGYEVFSASELIEAKRLTLKRRLRNDRWNFWGNAQVVLSLDVIKHVSKKEMITIEFGLTSDAPRRNRMFFVLSRGLPQGTWSPIYKSEVRTRDDMASFNAVCLECLDFHGGDESKNFRLELHRWYKNGRTRPLGFIQTSLEKLKTMHASTYLYWWPADDGITSAKVTLVRALASPSECRFQFSLTSS</sequence>
<dbReference type="GO" id="GO:0005886">
    <property type="term" value="C:plasma membrane"/>
    <property type="evidence" value="ECO:0007669"/>
    <property type="project" value="TreeGrafter"/>
</dbReference>
<protein>
    <submittedName>
        <fullName evidence="2">Uncharacterized protein</fullName>
    </submittedName>
</protein>
<comment type="caution">
    <text evidence="2">The sequence shown here is derived from an EMBL/GenBank/DDBJ whole genome shotgun (WGS) entry which is preliminary data.</text>
</comment>
<evidence type="ECO:0000313" key="2">
    <source>
        <dbReference type="EMBL" id="PXF41687.1"/>
    </source>
</evidence>
<accession>A0A2V3IHX9</accession>
<dbReference type="PANTHER" id="PTHR10857:SF106">
    <property type="entry name" value="C2 DOMAIN-CONTAINING PROTEIN"/>
    <property type="match status" value="1"/>
</dbReference>
<dbReference type="GO" id="GO:0005544">
    <property type="term" value="F:calcium-dependent phospholipid binding"/>
    <property type="evidence" value="ECO:0007669"/>
    <property type="project" value="InterPro"/>
</dbReference>
<dbReference type="EMBL" id="NBIV01000203">
    <property type="protein sequence ID" value="PXF41687.1"/>
    <property type="molecule type" value="Genomic_DNA"/>
</dbReference>
<reference evidence="2 3" key="1">
    <citation type="journal article" date="2018" name="Mol. Biol. Evol.">
        <title>Analysis of the draft genome of the red seaweed Gracilariopsis chorda provides insights into genome size evolution in Rhodophyta.</title>
        <authorList>
            <person name="Lee J."/>
            <person name="Yang E.C."/>
            <person name="Graf L."/>
            <person name="Yang J.H."/>
            <person name="Qiu H."/>
            <person name="Zel Zion U."/>
            <person name="Chan C.X."/>
            <person name="Stephens T.G."/>
            <person name="Weber A.P.M."/>
            <person name="Boo G.H."/>
            <person name="Boo S.M."/>
            <person name="Kim K.M."/>
            <person name="Shin Y."/>
            <person name="Jung M."/>
            <person name="Lee S.J."/>
            <person name="Yim H.S."/>
            <person name="Lee J.H."/>
            <person name="Bhattacharya D."/>
            <person name="Yoon H.S."/>
        </authorList>
    </citation>
    <scope>NUCLEOTIDE SEQUENCE [LARGE SCALE GENOMIC DNA]</scope>
    <source>
        <strain evidence="2 3">SKKU-2015</strain>
        <tissue evidence="2">Whole body</tissue>
    </source>
</reference>
<gene>
    <name evidence="2" type="ORF">BWQ96_08608</name>
</gene>
<dbReference type="GO" id="GO:0071277">
    <property type="term" value="P:cellular response to calcium ion"/>
    <property type="evidence" value="ECO:0007669"/>
    <property type="project" value="TreeGrafter"/>
</dbReference>
<evidence type="ECO:0000256" key="1">
    <source>
        <dbReference type="SAM" id="MobiDB-lite"/>
    </source>
</evidence>
<dbReference type="AlphaFoldDB" id="A0A2V3IHX9"/>
<proteinExistence type="predicted"/>
<feature type="compositionally biased region" description="Acidic residues" evidence="1">
    <location>
        <begin position="34"/>
        <end position="43"/>
    </location>
</feature>
<dbReference type="OrthoDB" id="5855668at2759"/>
<dbReference type="InterPro" id="IPR045052">
    <property type="entry name" value="Copine"/>
</dbReference>
<keyword evidence="3" id="KW-1185">Reference proteome</keyword>
<name>A0A2V3IHX9_9FLOR</name>
<dbReference type="PANTHER" id="PTHR10857">
    <property type="entry name" value="COPINE"/>
    <property type="match status" value="1"/>
</dbReference>
<organism evidence="2 3">
    <name type="scientific">Gracilariopsis chorda</name>
    <dbReference type="NCBI Taxonomy" id="448386"/>
    <lineage>
        <taxon>Eukaryota</taxon>
        <taxon>Rhodophyta</taxon>
        <taxon>Florideophyceae</taxon>
        <taxon>Rhodymeniophycidae</taxon>
        <taxon>Gracilariales</taxon>
        <taxon>Gracilariaceae</taxon>
        <taxon>Gracilariopsis</taxon>
    </lineage>
</organism>
<evidence type="ECO:0000313" key="3">
    <source>
        <dbReference type="Proteomes" id="UP000247409"/>
    </source>
</evidence>
<feature type="region of interest" description="Disordered" evidence="1">
    <location>
        <begin position="33"/>
        <end position="52"/>
    </location>
</feature>